<comment type="similarity">
    <text evidence="1">Belongs to the ATP-dependent DNA ligase family.</text>
</comment>
<evidence type="ECO:0000313" key="5">
    <source>
        <dbReference type="EMBL" id="ABL90069.1"/>
    </source>
</evidence>
<dbReference type="GO" id="GO:0003910">
    <property type="term" value="F:DNA ligase (ATP) activity"/>
    <property type="evidence" value="ECO:0007669"/>
    <property type="project" value="UniProtKB-EC"/>
</dbReference>
<name>A1UB61_MYCSK</name>
<dbReference type="GO" id="GO:0006281">
    <property type="term" value="P:DNA repair"/>
    <property type="evidence" value="ECO:0007669"/>
    <property type="project" value="InterPro"/>
</dbReference>
<dbReference type="PANTHER" id="PTHR45674:SF4">
    <property type="entry name" value="DNA LIGASE 1"/>
    <property type="match status" value="1"/>
</dbReference>
<dbReference type="InterPro" id="IPR012310">
    <property type="entry name" value="DNA_ligase_ATP-dep_cent"/>
</dbReference>
<keyword evidence="2 5" id="KW-0436">Ligase</keyword>
<dbReference type="HOGENOM" id="CLU_1155674_0_0_11"/>
<dbReference type="Gene3D" id="3.30.1490.70">
    <property type="match status" value="1"/>
</dbReference>
<dbReference type="OrthoDB" id="9802472at2"/>
<evidence type="ECO:0000256" key="1">
    <source>
        <dbReference type="ARBA" id="ARBA00007572"/>
    </source>
</evidence>
<dbReference type="EMBL" id="CP000518">
    <property type="protein sequence ID" value="ABL90069.1"/>
    <property type="molecule type" value="Genomic_DNA"/>
</dbReference>
<dbReference type="AlphaFoldDB" id="A1UB61"/>
<reference evidence="5" key="1">
    <citation type="submission" date="2006-12" db="EMBL/GenBank/DDBJ databases">
        <title>Complete sequence of chromosome of Mycobacterium sp. KMS.</title>
        <authorList>
            <consortium name="US DOE Joint Genome Institute"/>
            <person name="Copeland A."/>
            <person name="Lucas S."/>
            <person name="Lapidus A."/>
            <person name="Barry K."/>
            <person name="Detter J.C."/>
            <person name="Glavina del Rio T."/>
            <person name="Hammon N."/>
            <person name="Israni S."/>
            <person name="Dalin E."/>
            <person name="Tice H."/>
            <person name="Pitluck S."/>
            <person name="Kiss H."/>
            <person name="Brettin T."/>
            <person name="Bruce D."/>
            <person name="Han C."/>
            <person name="Tapia R."/>
            <person name="Gilna P."/>
            <person name="Schmutz J."/>
            <person name="Larimer F."/>
            <person name="Land M."/>
            <person name="Hauser L."/>
            <person name="Kyrpides N."/>
            <person name="Mikhailova N."/>
            <person name="Miller C.D."/>
            <person name="Richardson P."/>
        </authorList>
    </citation>
    <scope>NUCLEOTIDE SEQUENCE [LARGE SCALE GENOMIC DNA]</scope>
    <source>
        <strain evidence="5">KMS</strain>
    </source>
</reference>
<dbReference type="InterPro" id="IPR050191">
    <property type="entry name" value="ATP-dep_DNA_ligase"/>
</dbReference>
<dbReference type="STRING" id="189918.Mkms_0854"/>
<comment type="catalytic activity">
    <reaction evidence="3">
        <text>ATP + (deoxyribonucleotide)n-3'-hydroxyl + 5'-phospho-(deoxyribonucleotide)m = (deoxyribonucleotide)n+m + AMP + diphosphate.</text>
        <dbReference type="EC" id="6.5.1.1"/>
    </reaction>
</comment>
<dbReference type="GO" id="GO:0006310">
    <property type="term" value="P:DNA recombination"/>
    <property type="evidence" value="ECO:0007669"/>
    <property type="project" value="InterPro"/>
</dbReference>
<dbReference type="SUPFAM" id="SSF56091">
    <property type="entry name" value="DNA ligase/mRNA capping enzyme, catalytic domain"/>
    <property type="match status" value="1"/>
</dbReference>
<dbReference type="GO" id="GO:0005524">
    <property type="term" value="F:ATP binding"/>
    <property type="evidence" value="ECO:0007669"/>
    <property type="project" value="InterPro"/>
</dbReference>
<dbReference type="PROSITE" id="PS50160">
    <property type="entry name" value="DNA_LIGASE_A3"/>
    <property type="match status" value="1"/>
</dbReference>
<proteinExistence type="inferred from homology"/>
<dbReference type="Gene3D" id="2.40.50.140">
    <property type="entry name" value="Nucleic acid-binding proteins"/>
    <property type="match status" value="1"/>
</dbReference>
<organism evidence="5">
    <name type="scientific">Mycobacterium sp. (strain KMS)</name>
    <dbReference type="NCBI Taxonomy" id="189918"/>
    <lineage>
        <taxon>Bacteria</taxon>
        <taxon>Bacillati</taxon>
        <taxon>Actinomycetota</taxon>
        <taxon>Actinomycetes</taxon>
        <taxon>Mycobacteriales</taxon>
        <taxon>Mycobacteriaceae</taxon>
        <taxon>Mycobacterium</taxon>
    </lineage>
</organism>
<feature type="domain" description="ATP-dependent DNA ligase family profile" evidence="4">
    <location>
        <begin position="11"/>
        <end position="139"/>
    </location>
</feature>
<dbReference type="KEGG" id="mkm:Mkms_0854"/>
<gene>
    <name evidence="5" type="ordered locus">Mkms_0854</name>
</gene>
<dbReference type="Pfam" id="PF01068">
    <property type="entry name" value="DNA_ligase_A_M"/>
    <property type="match status" value="1"/>
</dbReference>
<dbReference type="InterPro" id="IPR012340">
    <property type="entry name" value="NA-bd_OB-fold"/>
</dbReference>
<evidence type="ECO:0000256" key="2">
    <source>
        <dbReference type="ARBA" id="ARBA00022598"/>
    </source>
</evidence>
<dbReference type="Gene3D" id="3.30.470.30">
    <property type="entry name" value="DNA ligase/mRNA capping enzyme"/>
    <property type="match status" value="1"/>
</dbReference>
<evidence type="ECO:0000259" key="4">
    <source>
        <dbReference type="PROSITE" id="PS50160"/>
    </source>
</evidence>
<accession>A1UB61</accession>
<evidence type="ECO:0000256" key="3">
    <source>
        <dbReference type="ARBA" id="ARBA00034003"/>
    </source>
</evidence>
<protein>
    <submittedName>
        <fullName evidence="5">ATP-dependent DNA ligase-like protein</fullName>
    </submittedName>
</protein>
<dbReference type="PANTHER" id="PTHR45674">
    <property type="entry name" value="DNA LIGASE 1/3 FAMILY MEMBER"/>
    <property type="match status" value="1"/>
</dbReference>
<sequence length="214" mass="23317">MASEPPPRRRTLARRVPVRFYVFDVLSVDGRDITRQAYASRRDHLTEIATVSTGCTVQFPSSFRDTDPATVLAASAELGLEGIVCKHLDSQYTPGLRSRDWIKTPHRLRSEFVVGGWLPGVGVDHIGAVLVGAYGFAGRLQFCGAVPAGAKCPSAASTYEPVSLLRRRTSPFSDPLPDFIFPPWPMGDTATDWCGRLPGTEWHSSAPVMEGSSN</sequence>